<proteinExistence type="predicted"/>
<reference evidence="1 2" key="1">
    <citation type="submission" date="2017-04" db="EMBL/GenBank/DDBJ databases">
        <authorList>
            <person name="Afonso C.L."/>
            <person name="Miller P.J."/>
            <person name="Scott M.A."/>
            <person name="Spackman E."/>
            <person name="Goraichik I."/>
            <person name="Dimitrov K.M."/>
            <person name="Suarez D.L."/>
            <person name="Swayne D.E."/>
        </authorList>
    </citation>
    <scope>NUCLEOTIDE SEQUENCE [LARGE SCALE GENOMIC DNA]</scope>
</reference>
<sequence>MQELSDQIYDLLDTHADENYRVSVVIVGPPGSGKSTIAKEVCDKLNNDYKNYLKETNKKIVLVDGPKNVDLTNSLQLITPSLQKEMEENNGILPSLVENIDFTPVKCIGQKDPQSTVAILGRGGIPNSIYIVENKQRNEPMALPSQVNIAQIVPMDGFHLSRACLDKFKDPEQAHLRRGSPATFDSNNFAELCRILAKTSVISPTKVPTVNLWEKISTTFYKNMPDIYLPSFDHAKKDPTIKGTLISKFTRVLIFEGLYLLYDKENWKTIYSTLTDTGAVIFLNVSVPEAVLEDRVARRHVKSGLVDTINDGVLKFRKNDLLNARDIACHTISSNLIQTIENI</sequence>
<organism evidence="1 2">
    <name type="scientific">Maudiozyma saulgeensis</name>
    <dbReference type="NCBI Taxonomy" id="1789683"/>
    <lineage>
        <taxon>Eukaryota</taxon>
        <taxon>Fungi</taxon>
        <taxon>Dikarya</taxon>
        <taxon>Ascomycota</taxon>
        <taxon>Saccharomycotina</taxon>
        <taxon>Saccharomycetes</taxon>
        <taxon>Saccharomycetales</taxon>
        <taxon>Saccharomycetaceae</taxon>
        <taxon>Maudiozyma</taxon>
    </lineage>
</organism>
<dbReference type="Proteomes" id="UP000196158">
    <property type="component" value="Unassembled WGS sequence"/>
</dbReference>
<dbReference type="EMBL" id="FXLY01000002">
    <property type="protein sequence ID" value="SMN18536.1"/>
    <property type="molecule type" value="Genomic_DNA"/>
</dbReference>
<accession>A0A1X7QZV4</accession>
<dbReference type="AlphaFoldDB" id="A0A1X7QZV4"/>
<evidence type="ECO:0000313" key="2">
    <source>
        <dbReference type="Proteomes" id="UP000196158"/>
    </source>
</evidence>
<name>A0A1X7QZV4_9SACH</name>
<dbReference type="PANTHER" id="PTHR10285">
    <property type="entry name" value="URIDINE KINASE"/>
    <property type="match status" value="1"/>
</dbReference>
<keyword evidence="1" id="KW-0418">Kinase</keyword>
<dbReference type="OrthoDB" id="6362633at2759"/>
<gene>
    <name evidence="1" type="ORF">KASA_0Q10329G</name>
</gene>
<dbReference type="STRING" id="1789683.A0A1X7QZV4"/>
<dbReference type="InterPro" id="IPR027417">
    <property type="entry name" value="P-loop_NTPase"/>
</dbReference>
<dbReference type="Gene3D" id="3.40.50.300">
    <property type="entry name" value="P-loop containing nucleotide triphosphate hydrolases"/>
    <property type="match status" value="1"/>
</dbReference>
<keyword evidence="1" id="KW-0808">Transferase</keyword>
<evidence type="ECO:0000313" key="1">
    <source>
        <dbReference type="EMBL" id="SMN18536.1"/>
    </source>
</evidence>
<dbReference type="SUPFAM" id="SSF52540">
    <property type="entry name" value="P-loop containing nucleoside triphosphate hydrolases"/>
    <property type="match status" value="2"/>
</dbReference>
<dbReference type="GO" id="GO:0016301">
    <property type="term" value="F:kinase activity"/>
    <property type="evidence" value="ECO:0007669"/>
    <property type="project" value="UniProtKB-KW"/>
</dbReference>
<protein>
    <submittedName>
        <fullName evidence="1">Similar to Saccharomyces cerevisiae YFR007W YFH7 Putative kinase with similarity to the phosphoribulokinase/uridine kinase/bacterial pantothenate kinase (PRK/URK/PANK) subfamily of P-loop kinases</fullName>
    </submittedName>
</protein>
<keyword evidence="2" id="KW-1185">Reference proteome</keyword>